<evidence type="ECO:0000313" key="6">
    <source>
        <dbReference type="Proteomes" id="UP000019025"/>
    </source>
</evidence>
<dbReference type="SUPFAM" id="SSF53822">
    <property type="entry name" value="Periplasmic binding protein-like I"/>
    <property type="match status" value="1"/>
</dbReference>
<dbReference type="HOGENOM" id="CLU_037628_6_4_6"/>
<dbReference type="PROSITE" id="PS00356">
    <property type="entry name" value="HTH_LACI_1"/>
    <property type="match status" value="1"/>
</dbReference>
<dbReference type="CDD" id="cd01392">
    <property type="entry name" value="HTH_LacI"/>
    <property type="match status" value="1"/>
</dbReference>
<sequence length="359" mass="38496">MKHKNPTLDDVARQAGVSYQTVSRVLNGSAHVAEATRARVEDAIKTLNYVPNRMAQQLAGKRGCTLGLITASLGFHAPSQIAFAIKGVAGQCGYNVLIAMTDQQHATGLQDALNELKAQRVEGVIINLPLEAESAAQIVAANPELLCLFLDVPPDAGVFHVMFNPGDGTRASVDHLYRLGHRDFALLAGPQESVSARQRLVSWQQALEHYGLQPVATAQGDWSAASGYRCMVTMREAQVAFTAVLVANDQMALGAVSALQQQQLAVPEHVSVIGYDDTEDSAYFLPALTTVSQDFNRLGQEAVNRLLARLAQGGAARGQSMMLPTHLVVRHSIAAPPDGKPSLGLLADELQRIAALLRR</sequence>
<dbReference type="SUPFAM" id="SSF47413">
    <property type="entry name" value="lambda repressor-like DNA-binding domains"/>
    <property type="match status" value="1"/>
</dbReference>
<keyword evidence="6" id="KW-1185">Reference proteome</keyword>
<dbReference type="Proteomes" id="UP000019025">
    <property type="component" value="Chromosome"/>
</dbReference>
<dbReference type="KEGG" id="pes:SOPEG_3087"/>
<dbReference type="eggNOG" id="COG1609">
    <property type="taxonomic scope" value="Bacteria"/>
</dbReference>
<reference evidence="5 6" key="1">
    <citation type="journal article" date="2014" name="Genome Biol. Evol.">
        <title>Genome degeneration and adaptation in a nascent stage of symbiosis.</title>
        <authorList>
            <person name="Oakeson K.F."/>
            <person name="Gil R."/>
            <person name="Clayton A.L."/>
            <person name="Dunn D.M."/>
            <person name="von Niederhausern A.C."/>
            <person name="Hamil C."/>
            <person name="Aoyagi A."/>
            <person name="Duval B."/>
            <person name="Baca A."/>
            <person name="Silva F.J."/>
            <person name="Vallier A."/>
            <person name="Jackson D.G."/>
            <person name="Latorre A."/>
            <person name="Weiss R.B."/>
            <person name="Heddi A."/>
            <person name="Moya A."/>
            <person name="Dale C."/>
        </authorList>
    </citation>
    <scope>NUCLEOTIDE SEQUENCE [LARGE SCALE GENOMIC DNA]</scope>
    <source>
        <strain evidence="6">none</strain>
    </source>
</reference>
<dbReference type="RefSeq" id="WP_025246205.1">
    <property type="nucleotide sequence ID" value="NZ_CP006568.1"/>
</dbReference>
<dbReference type="AlphaFoldDB" id="W0HL57"/>
<dbReference type="InterPro" id="IPR010982">
    <property type="entry name" value="Lambda_DNA-bd_dom_sf"/>
</dbReference>
<name>W0HL57_9GAMM</name>
<dbReference type="PRINTS" id="PR00036">
    <property type="entry name" value="HTHLACI"/>
</dbReference>
<keyword evidence="1" id="KW-0805">Transcription regulation</keyword>
<accession>W0HL57</accession>
<dbReference type="CDD" id="cd01574">
    <property type="entry name" value="PBP1_LacI"/>
    <property type="match status" value="1"/>
</dbReference>
<protein>
    <submittedName>
        <fullName evidence="5">Lac repressor</fullName>
    </submittedName>
</protein>
<evidence type="ECO:0000256" key="1">
    <source>
        <dbReference type="ARBA" id="ARBA00023015"/>
    </source>
</evidence>
<evidence type="ECO:0000256" key="2">
    <source>
        <dbReference type="ARBA" id="ARBA00023125"/>
    </source>
</evidence>
<dbReference type="PATRIC" id="fig|2342.5.peg.3341"/>
<evidence type="ECO:0000259" key="4">
    <source>
        <dbReference type="PROSITE" id="PS50932"/>
    </source>
</evidence>
<keyword evidence="2" id="KW-0238">DNA-binding</keyword>
<dbReference type="Pfam" id="PF13377">
    <property type="entry name" value="Peripla_BP_3"/>
    <property type="match status" value="1"/>
</dbReference>
<dbReference type="STRING" id="2342.SOPEG_3087"/>
<feature type="domain" description="HTH lacI-type" evidence="4">
    <location>
        <begin position="6"/>
        <end position="60"/>
    </location>
</feature>
<dbReference type="Gene3D" id="1.10.260.40">
    <property type="entry name" value="lambda repressor-like DNA-binding domains"/>
    <property type="match status" value="1"/>
</dbReference>
<dbReference type="EMBL" id="CP006568">
    <property type="protein sequence ID" value="AHF74549.1"/>
    <property type="molecule type" value="Genomic_DNA"/>
</dbReference>
<dbReference type="InterPro" id="IPR046335">
    <property type="entry name" value="LacI/GalR-like_sensor"/>
</dbReference>
<gene>
    <name evidence="5" type="primary">lacI</name>
    <name evidence="5" type="ORF">SOPEG_3087</name>
</gene>
<evidence type="ECO:0000313" key="5">
    <source>
        <dbReference type="EMBL" id="AHF74549.1"/>
    </source>
</evidence>
<dbReference type="GO" id="GO:0003700">
    <property type="term" value="F:DNA-binding transcription factor activity"/>
    <property type="evidence" value="ECO:0007669"/>
    <property type="project" value="TreeGrafter"/>
</dbReference>
<proteinExistence type="predicted"/>
<evidence type="ECO:0000256" key="3">
    <source>
        <dbReference type="ARBA" id="ARBA00023163"/>
    </source>
</evidence>
<dbReference type="SMART" id="SM00354">
    <property type="entry name" value="HTH_LACI"/>
    <property type="match status" value="1"/>
</dbReference>
<dbReference type="PANTHER" id="PTHR30146:SF153">
    <property type="entry name" value="LACTOSE OPERON REPRESSOR"/>
    <property type="match status" value="1"/>
</dbReference>
<dbReference type="Pfam" id="PF00356">
    <property type="entry name" value="LacI"/>
    <property type="match status" value="1"/>
</dbReference>
<dbReference type="InterPro" id="IPR000843">
    <property type="entry name" value="HTH_LacI"/>
</dbReference>
<organism evidence="5 6">
    <name type="scientific">Candidatus Sodalis pierantonii str. SOPE</name>
    <dbReference type="NCBI Taxonomy" id="2342"/>
    <lineage>
        <taxon>Bacteria</taxon>
        <taxon>Pseudomonadati</taxon>
        <taxon>Pseudomonadota</taxon>
        <taxon>Gammaproteobacteria</taxon>
        <taxon>Enterobacterales</taxon>
        <taxon>Bruguierivoracaceae</taxon>
        <taxon>Sodalis</taxon>
    </lineage>
</organism>
<dbReference type="PROSITE" id="PS50932">
    <property type="entry name" value="HTH_LACI_2"/>
    <property type="match status" value="1"/>
</dbReference>
<dbReference type="InterPro" id="IPR028082">
    <property type="entry name" value="Peripla_BP_I"/>
</dbReference>
<keyword evidence="3" id="KW-0804">Transcription</keyword>
<dbReference type="PANTHER" id="PTHR30146">
    <property type="entry name" value="LACI-RELATED TRANSCRIPTIONAL REPRESSOR"/>
    <property type="match status" value="1"/>
</dbReference>
<dbReference type="Gene3D" id="3.40.50.2300">
    <property type="match status" value="2"/>
</dbReference>
<dbReference type="NCBIfam" id="NF007075">
    <property type="entry name" value="PRK09526.1"/>
    <property type="match status" value="1"/>
</dbReference>
<dbReference type="GO" id="GO:0000976">
    <property type="term" value="F:transcription cis-regulatory region binding"/>
    <property type="evidence" value="ECO:0007669"/>
    <property type="project" value="TreeGrafter"/>
</dbReference>